<dbReference type="Proteomes" id="UP000003773">
    <property type="component" value="Unassembled WGS sequence"/>
</dbReference>
<dbReference type="HOGENOM" id="CLU_3077206_0_0_11"/>
<protein>
    <submittedName>
        <fullName evidence="1">Uncharacterized protein</fullName>
    </submittedName>
</protein>
<organism evidence="1 2">
    <name type="scientific">Bifidobacterium adolescentis L2-32</name>
    <dbReference type="NCBI Taxonomy" id="411481"/>
    <lineage>
        <taxon>Bacteria</taxon>
        <taxon>Bacillati</taxon>
        <taxon>Actinomycetota</taxon>
        <taxon>Actinomycetes</taxon>
        <taxon>Bifidobacteriales</taxon>
        <taxon>Bifidobacteriaceae</taxon>
        <taxon>Bifidobacterium</taxon>
    </lineage>
</organism>
<proteinExistence type="predicted"/>
<accession>A7A733</accession>
<reference evidence="1 2" key="2">
    <citation type="submission" date="2007-05" db="EMBL/GenBank/DDBJ databases">
        <title>Draft genome sequence of Bifidobacterium adolescentis (L2-32).</title>
        <authorList>
            <person name="Sudarsanam P."/>
            <person name="Ley R."/>
            <person name="Guruge J."/>
            <person name="Turnbaugh P.J."/>
            <person name="Mahowald M."/>
            <person name="Liep D."/>
            <person name="Gordon J."/>
        </authorList>
    </citation>
    <scope>NUCLEOTIDE SEQUENCE [LARGE SCALE GENOMIC DNA]</scope>
    <source>
        <strain evidence="1 2">L2-32</strain>
    </source>
</reference>
<dbReference type="EMBL" id="AAXD02000052">
    <property type="protein sequence ID" value="EDN82616.1"/>
    <property type="molecule type" value="Genomic_DNA"/>
</dbReference>
<evidence type="ECO:0000313" key="1">
    <source>
        <dbReference type="EMBL" id="EDN82616.1"/>
    </source>
</evidence>
<name>A7A733_BIFAD</name>
<comment type="caution">
    <text evidence="1">The sequence shown here is derived from an EMBL/GenBank/DDBJ whole genome shotgun (WGS) entry which is preliminary data.</text>
</comment>
<dbReference type="AlphaFoldDB" id="A7A733"/>
<dbReference type="RefSeq" id="WP_003809991.1">
    <property type="nucleotide sequence ID" value="NZ_DS264458.1"/>
</dbReference>
<reference evidence="1 2" key="1">
    <citation type="submission" date="2007-04" db="EMBL/GenBank/DDBJ databases">
        <authorList>
            <person name="Fulton L."/>
            <person name="Clifton S."/>
            <person name="Fulton B."/>
            <person name="Xu J."/>
            <person name="Minx P."/>
            <person name="Pepin K.H."/>
            <person name="Johnson M."/>
            <person name="Thiruvilangam P."/>
            <person name="Bhonagiri V."/>
            <person name="Nash W.E."/>
            <person name="Mardis E.R."/>
            <person name="Wilson R.K."/>
        </authorList>
    </citation>
    <scope>NUCLEOTIDE SEQUENCE [LARGE SCALE GENOMIC DNA]</scope>
    <source>
        <strain evidence="1 2">L2-32</strain>
    </source>
</reference>
<evidence type="ECO:0000313" key="2">
    <source>
        <dbReference type="Proteomes" id="UP000003773"/>
    </source>
</evidence>
<sequence>MSLCWQQITFCAVALVLVLANVGTAQKRREKPSTTVSSVCLWVALCLLVLSI</sequence>
<gene>
    <name evidence="1" type="ORF">BIFADO_01669</name>
</gene>